<evidence type="ECO:0000313" key="2">
    <source>
        <dbReference type="EMBL" id="KAK6639375.1"/>
    </source>
</evidence>
<feature type="region of interest" description="Disordered" evidence="1">
    <location>
        <begin position="33"/>
        <end position="60"/>
    </location>
</feature>
<proteinExistence type="predicted"/>
<evidence type="ECO:0000313" key="3">
    <source>
        <dbReference type="Proteomes" id="UP001372834"/>
    </source>
</evidence>
<name>A0AAN8S5N3_POLSC</name>
<accession>A0AAN8S5N3</accession>
<protein>
    <submittedName>
        <fullName evidence="2">Uncharacterized protein</fullName>
    </submittedName>
</protein>
<feature type="compositionally biased region" description="Basic and acidic residues" evidence="1">
    <location>
        <begin position="33"/>
        <end position="42"/>
    </location>
</feature>
<organism evidence="2 3">
    <name type="scientific">Polyplax serrata</name>
    <name type="common">Common mouse louse</name>
    <dbReference type="NCBI Taxonomy" id="468196"/>
    <lineage>
        <taxon>Eukaryota</taxon>
        <taxon>Metazoa</taxon>
        <taxon>Ecdysozoa</taxon>
        <taxon>Arthropoda</taxon>
        <taxon>Hexapoda</taxon>
        <taxon>Insecta</taxon>
        <taxon>Pterygota</taxon>
        <taxon>Neoptera</taxon>
        <taxon>Paraneoptera</taxon>
        <taxon>Psocodea</taxon>
        <taxon>Troctomorpha</taxon>
        <taxon>Phthiraptera</taxon>
        <taxon>Anoplura</taxon>
        <taxon>Polyplacidae</taxon>
        <taxon>Polyplax</taxon>
    </lineage>
</organism>
<sequence>MNEKSHLHWLAIENNGGQITWLLAYVPLVPSQSDHHLEEKQRPSQGAVGRGSLTSAEIWQPPETEAVASYSRNRNYRERLRSGDLENLKTEKDPFFYVQRKTGVVIRRRKKAKDHLSIDQLSIDSPFPGV</sequence>
<reference evidence="2 3" key="1">
    <citation type="submission" date="2023-10" db="EMBL/GenBank/DDBJ databases">
        <title>Genomes of two closely related lineages of the louse Polyplax serrata with different host specificities.</title>
        <authorList>
            <person name="Martinu J."/>
            <person name="Tarabai H."/>
            <person name="Stefka J."/>
            <person name="Hypsa V."/>
        </authorList>
    </citation>
    <scope>NUCLEOTIDE SEQUENCE [LARGE SCALE GENOMIC DNA]</scope>
    <source>
        <strain evidence="2">HR10_N</strain>
    </source>
</reference>
<dbReference type="AlphaFoldDB" id="A0AAN8S5N3"/>
<gene>
    <name evidence="2" type="ORF">RUM43_007648</name>
</gene>
<comment type="caution">
    <text evidence="2">The sequence shown here is derived from an EMBL/GenBank/DDBJ whole genome shotgun (WGS) entry which is preliminary data.</text>
</comment>
<evidence type="ECO:0000256" key="1">
    <source>
        <dbReference type="SAM" id="MobiDB-lite"/>
    </source>
</evidence>
<dbReference type="Proteomes" id="UP001372834">
    <property type="component" value="Unassembled WGS sequence"/>
</dbReference>
<dbReference type="EMBL" id="JAWJWE010000003">
    <property type="protein sequence ID" value="KAK6639375.1"/>
    <property type="molecule type" value="Genomic_DNA"/>
</dbReference>